<accession>A0A401LHD9</accession>
<keyword evidence="3" id="KW-0227">DNA damage</keyword>
<dbReference type="Proteomes" id="UP000266091">
    <property type="component" value="Unassembled WGS sequence"/>
</dbReference>
<comment type="caution">
    <text evidence="12">The sequence shown here is derived from an EMBL/GenBank/DDBJ whole genome shotgun (WGS) entry which is preliminary data.</text>
</comment>
<keyword evidence="5" id="KW-0068">Autocatalytic cleavage</keyword>
<dbReference type="InterPro" id="IPR036390">
    <property type="entry name" value="WH_DNA-bd_sf"/>
</dbReference>
<evidence type="ECO:0000256" key="7">
    <source>
        <dbReference type="ARBA" id="ARBA00023125"/>
    </source>
</evidence>
<dbReference type="GO" id="GO:0009432">
    <property type="term" value="P:SOS response"/>
    <property type="evidence" value="ECO:0007669"/>
    <property type="project" value="UniProtKB-KW"/>
</dbReference>
<dbReference type="PANTHER" id="PTHR33516:SF2">
    <property type="entry name" value="LEXA REPRESSOR-RELATED"/>
    <property type="match status" value="1"/>
</dbReference>
<dbReference type="FunFam" id="1.10.10.10:FF:000009">
    <property type="entry name" value="LexA repressor"/>
    <property type="match status" value="1"/>
</dbReference>
<evidence type="ECO:0000256" key="5">
    <source>
        <dbReference type="ARBA" id="ARBA00022813"/>
    </source>
</evidence>
<proteinExistence type="predicted"/>
<keyword evidence="4" id="KW-0378">Hydrolase</keyword>
<dbReference type="GO" id="GO:0004252">
    <property type="term" value="F:serine-type endopeptidase activity"/>
    <property type="evidence" value="ECO:0007669"/>
    <property type="project" value="InterPro"/>
</dbReference>
<dbReference type="Gene3D" id="1.10.10.10">
    <property type="entry name" value="Winged helix-like DNA-binding domain superfamily/Winged helix DNA-binding domain"/>
    <property type="match status" value="1"/>
</dbReference>
<evidence type="ECO:0000256" key="4">
    <source>
        <dbReference type="ARBA" id="ARBA00022801"/>
    </source>
</evidence>
<dbReference type="SUPFAM" id="SSF46785">
    <property type="entry name" value="Winged helix' DNA-binding domain"/>
    <property type="match status" value="1"/>
</dbReference>
<dbReference type="GO" id="GO:0006281">
    <property type="term" value="P:DNA repair"/>
    <property type="evidence" value="ECO:0007669"/>
    <property type="project" value="UniProtKB-KW"/>
</dbReference>
<dbReference type="PANTHER" id="PTHR33516">
    <property type="entry name" value="LEXA REPRESSOR"/>
    <property type="match status" value="1"/>
</dbReference>
<protein>
    <recommendedName>
        <fullName evidence="11">LexA repressor DNA-binding domain-containing protein</fullName>
    </recommendedName>
</protein>
<dbReference type="InterPro" id="IPR050077">
    <property type="entry name" value="LexA_repressor"/>
</dbReference>
<dbReference type="InterPro" id="IPR036388">
    <property type="entry name" value="WH-like_DNA-bd_sf"/>
</dbReference>
<keyword evidence="13" id="KW-1185">Reference proteome</keyword>
<evidence type="ECO:0000313" key="12">
    <source>
        <dbReference type="EMBL" id="GBO93632.1"/>
    </source>
</evidence>
<evidence type="ECO:0000256" key="1">
    <source>
        <dbReference type="ARBA" id="ARBA00022491"/>
    </source>
</evidence>
<evidence type="ECO:0000256" key="3">
    <source>
        <dbReference type="ARBA" id="ARBA00022763"/>
    </source>
</evidence>
<dbReference type="InterPro" id="IPR006199">
    <property type="entry name" value="LexA_DNA-bd_dom"/>
</dbReference>
<dbReference type="GO" id="GO:0006508">
    <property type="term" value="P:proteolysis"/>
    <property type="evidence" value="ECO:0007669"/>
    <property type="project" value="InterPro"/>
</dbReference>
<dbReference type="EMBL" id="BGZJ01000001">
    <property type="protein sequence ID" value="GBO93632.1"/>
    <property type="molecule type" value="Genomic_DNA"/>
</dbReference>
<organism evidence="12 13">
    <name type="scientific">Mesosutterella multiformis</name>
    <dbReference type="NCBI Taxonomy" id="2259133"/>
    <lineage>
        <taxon>Bacteria</taxon>
        <taxon>Pseudomonadati</taxon>
        <taxon>Pseudomonadota</taxon>
        <taxon>Betaproteobacteria</taxon>
        <taxon>Burkholderiales</taxon>
        <taxon>Sutterellaceae</taxon>
        <taxon>Mesosutterella</taxon>
    </lineage>
</organism>
<keyword evidence="2" id="KW-0235">DNA replication</keyword>
<sequence>MPATNGRKKRLTPKQFAVFKFIRDQISTSGVPPSRKEISDHFGFSSPNAAESHLRALERKGLISTMPHQARGIRLEVTSAPKSSLPKEEKKLGLKNIPLVIQNERLHVGGSDVQEIFEVMDSELEADGISKGDLMVIRSIPAQEPSTGYFLIREDGKKRLMRADEYLEKKEKAEAVPELIGRAVTQYHMRFIAPDVAPADGTQKN</sequence>
<evidence type="ECO:0000256" key="8">
    <source>
        <dbReference type="ARBA" id="ARBA00023163"/>
    </source>
</evidence>
<evidence type="ECO:0000256" key="6">
    <source>
        <dbReference type="ARBA" id="ARBA00023015"/>
    </source>
</evidence>
<feature type="domain" description="LexA repressor DNA-binding" evidence="11">
    <location>
        <begin position="9"/>
        <end position="72"/>
    </location>
</feature>
<evidence type="ECO:0000256" key="2">
    <source>
        <dbReference type="ARBA" id="ARBA00022705"/>
    </source>
</evidence>
<reference evidence="12 13" key="1">
    <citation type="journal article" date="2018" name="Int. J. Syst. Evol. Microbiol.">
        <title>Mesosutterella multiformis gen. nov., sp. nov., a member of the family Sutterellaceae and Sutterella megalosphaeroides sp. nov., isolated from human faeces.</title>
        <authorList>
            <person name="Sakamoto M."/>
            <person name="Ikeyama N."/>
            <person name="Kunihiro T."/>
            <person name="Iino T."/>
            <person name="Yuki M."/>
            <person name="Ohkuma M."/>
        </authorList>
    </citation>
    <scope>NUCLEOTIDE SEQUENCE [LARGE SCALE GENOMIC DNA]</scope>
    <source>
        <strain evidence="12 13">4NBBH2</strain>
    </source>
</reference>
<name>A0A388SBD1_9BURK</name>
<keyword evidence="1" id="KW-0678">Repressor</keyword>
<evidence type="ECO:0000256" key="10">
    <source>
        <dbReference type="ARBA" id="ARBA00023236"/>
    </source>
</evidence>
<dbReference type="Pfam" id="PF01726">
    <property type="entry name" value="LexA_DNA_bind"/>
    <property type="match status" value="1"/>
</dbReference>
<keyword evidence="9" id="KW-0234">DNA repair</keyword>
<evidence type="ECO:0000313" key="13">
    <source>
        <dbReference type="Proteomes" id="UP000266091"/>
    </source>
</evidence>
<dbReference type="GO" id="GO:0006260">
    <property type="term" value="P:DNA replication"/>
    <property type="evidence" value="ECO:0007669"/>
    <property type="project" value="UniProtKB-KW"/>
</dbReference>
<dbReference type="GO" id="GO:0003677">
    <property type="term" value="F:DNA binding"/>
    <property type="evidence" value="ECO:0007669"/>
    <property type="project" value="UniProtKB-KW"/>
</dbReference>
<dbReference type="RefSeq" id="WP_160117770.1">
    <property type="nucleotide sequence ID" value="NZ_BHWA01000001.1"/>
</dbReference>
<keyword evidence="7" id="KW-0238">DNA-binding</keyword>
<keyword evidence="6" id="KW-0805">Transcription regulation</keyword>
<keyword evidence="10" id="KW-0742">SOS response</keyword>
<accession>A0A388SBD1</accession>
<evidence type="ECO:0000256" key="9">
    <source>
        <dbReference type="ARBA" id="ARBA00023204"/>
    </source>
</evidence>
<gene>
    <name evidence="12" type="ORF">MESMUL_09860</name>
</gene>
<dbReference type="AlphaFoldDB" id="A0A388SBD1"/>
<keyword evidence="8" id="KW-0804">Transcription</keyword>
<evidence type="ECO:0000259" key="11">
    <source>
        <dbReference type="Pfam" id="PF01726"/>
    </source>
</evidence>